<dbReference type="Proteomes" id="UP000515563">
    <property type="component" value="Chromosome"/>
</dbReference>
<evidence type="ECO:0000256" key="4">
    <source>
        <dbReference type="ARBA" id="ARBA00023163"/>
    </source>
</evidence>
<evidence type="ECO:0000313" key="7">
    <source>
        <dbReference type="EMBL" id="QNE16924.1"/>
    </source>
</evidence>
<evidence type="ECO:0000256" key="5">
    <source>
        <dbReference type="SAM" id="MobiDB-lite"/>
    </source>
</evidence>
<dbReference type="SUPFAM" id="SSF52172">
    <property type="entry name" value="CheY-like"/>
    <property type="match status" value="1"/>
</dbReference>
<keyword evidence="1" id="KW-0808">Transferase</keyword>
<protein>
    <submittedName>
        <fullName evidence="7">GAF and ANTAR domain-containing protein</fullName>
    </submittedName>
</protein>
<organism evidence="7 8">
    <name type="scientific">Kribbella qitaiheensis</name>
    <dbReference type="NCBI Taxonomy" id="1544730"/>
    <lineage>
        <taxon>Bacteria</taxon>
        <taxon>Bacillati</taxon>
        <taxon>Actinomycetota</taxon>
        <taxon>Actinomycetes</taxon>
        <taxon>Propionibacteriales</taxon>
        <taxon>Kribbellaceae</taxon>
        <taxon>Kribbella</taxon>
    </lineage>
</organism>
<evidence type="ECO:0000259" key="6">
    <source>
        <dbReference type="PROSITE" id="PS50921"/>
    </source>
</evidence>
<evidence type="ECO:0000313" key="8">
    <source>
        <dbReference type="Proteomes" id="UP000515563"/>
    </source>
</evidence>
<name>A0A7G6WSF9_9ACTN</name>
<proteinExistence type="predicted"/>
<reference evidence="8" key="1">
    <citation type="submission" date="2019-09" db="EMBL/GenBank/DDBJ databases">
        <title>Antimicrobial potential of Antarctic Bacteria.</title>
        <authorList>
            <person name="Benaud N."/>
            <person name="Edwards R.J."/>
            <person name="Ferrari B.C."/>
        </authorList>
    </citation>
    <scope>NUCLEOTIDE SEQUENCE [LARGE SCALE GENOMIC DNA]</scope>
    <source>
        <strain evidence="8">SPB151</strain>
    </source>
</reference>
<reference evidence="7 8" key="2">
    <citation type="journal article" date="2020" name="Microbiol. Resour. Announc.">
        <title>Antarctic desert soil bacteria exhibit high novel natural product potential, evaluated through long-read genome sequencing and comparative genomics.</title>
        <authorList>
            <person name="Benaud N."/>
            <person name="Edwards R.J."/>
            <person name="Amos T.G."/>
            <person name="D'Agostino P.M."/>
            <person name="Gutierrez-Chavez C."/>
            <person name="Montgomery K."/>
            <person name="Nicetic I."/>
            <person name="Ferrari B.C."/>
        </authorList>
    </citation>
    <scope>NUCLEOTIDE SEQUENCE [LARGE SCALE GENOMIC DNA]</scope>
    <source>
        <strain evidence="7 8">SPB151</strain>
    </source>
</reference>
<dbReference type="InterPro" id="IPR005561">
    <property type="entry name" value="ANTAR"/>
</dbReference>
<keyword evidence="3" id="KW-0805">Transcription regulation</keyword>
<dbReference type="PROSITE" id="PS50921">
    <property type="entry name" value="ANTAR"/>
    <property type="match status" value="1"/>
</dbReference>
<dbReference type="InterPro" id="IPR029016">
    <property type="entry name" value="GAF-like_dom_sf"/>
</dbReference>
<accession>A0A7G6WSF9</accession>
<dbReference type="GO" id="GO:0016301">
    <property type="term" value="F:kinase activity"/>
    <property type="evidence" value="ECO:0007669"/>
    <property type="project" value="UniProtKB-KW"/>
</dbReference>
<sequence length="264" mass="28486">MKPPPPPVKHSLPPDHPGPSTQRHVKVACARGGYSVLMGDERLIETARRLSLALSAGDLDQTLNKITAAAVEVLPGVEYASITVLHADGSLETAAPTDDLIVDLDATQYRLKEGPCYDAATDTVHVTAPNLAADERFPAYAAAAVAAGIRAQAGIRLFDAPKSQGALNLYSRNVGAFADFEVLSRLFAHQAATVIEYAKEIQSLQEAMHTRTTIGQAVGILMERYKLNDQRAFAFLARLSQHRNVKLRRIAEEINETVDPQGGP</sequence>
<dbReference type="InterPro" id="IPR003018">
    <property type="entry name" value="GAF"/>
</dbReference>
<dbReference type="InterPro" id="IPR036388">
    <property type="entry name" value="WH-like_DNA-bd_sf"/>
</dbReference>
<dbReference type="GO" id="GO:0003723">
    <property type="term" value="F:RNA binding"/>
    <property type="evidence" value="ECO:0007669"/>
    <property type="project" value="InterPro"/>
</dbReference>
<keyword evidence="8" id="KW-1185">Reference proteome</keyword>
<keyword evidence="4" id="KW-0804">Transcription</keyword>
<feature type="domain" description="ANTAR" evidence="6">
    <location>
        <begin position="194"/>
        <end position="255"/>
    </location>
</feature>
<dbReference type="SUPFAM" id="SSF55781">
    <property type="entry name" value="GAF domain-like"/>
    <property type="match status" value="1"/>
</dbReference>
<dbReference type="AlphaFoldDB" id="A0A7G6WSF9"/>
<feature type="region of interest" description="Disordered" evidence="5">
    <location>
        <begin position="1"/>
        <end position="22"/>
    </location>
</feature>
<dbReference type="Gene3D" id="3.30.450.40">
    <property type="match status" value="1"/>
</dbReference>
<evidence type="ECO:0000256" key="3">
    <source>
        <dbReference type="ARBA" id="ARBA00023015"/>
    </source>
</evidence>
<dbReference type="Pfam" id="PF13185">
    <property type="entry name" value="GAF_2"/>
    <property type="match status" value="1"/>
</dbReference>
<evidence type="ECO:0000256" key="2">
    <source>
        <dbReference type="ARBA" id="ARBA00022777"/>
    </source>
</evidence>
<keyword evidence="2" id="KW-0418">Kinase</keyword>
<evidence type="ECO:0000256" key="1">
    <source>
        <dbReference type="ARBA" id="ARBA00022679"/>
    </source>
</evidence>
<dbReference type="KEGG" id="kqi:F1D05_02170"/>
<dbReference type="InterPro" id="IPR011006">
    <property type="entry name" value="CheY-like_superfamily"/>
</dbReference>
<dbReference type="SMART" id="SM01012">
    <property type="entry name" value="ANTAR"/>
    <property type="match status" value="1"/>
</dbReference>
<dbReference type="Pfam" id="PF03861">
    <property type="entry name" value="ANTAR"/>
    <property type="match status" value="1"/>
</dbReference>
<dbReference type="EMBL" id="CP043661">
    <property type="protein sequence ID" value="QNE16924.1"/>
    <property type="molecule type" value="Genomic_DNA"/>
</dbReference>
<gene>
    <name evidence="7" type="ORF">F1D05_02170</name>
</gene>
<dbReference type="Gene3D" id="1.10.10.10">
    <property type="entry name" value="Winged helix-like DNA-binding domain superfamily/Winged helix DNA-binding domain"/>
    <property type="match status" value="1"/>
</dbReference>